<dbReference type="SUPFAM" id="SSF69047">
    <property type="entry name" value="Hypothetical protein YjbJ"/>
    <property type="match status" value="1"/>
</dbReference>
<proteinExistence type="inferred from homology"/>
<evidence type="ECO:0000313" key="4">
    <source>
        <dbReference type="Proteomes" id="UP000649829"/>
    </source>
</evidence>
<dbReference type="Proteomes" id="UP000649829">
    <property type="component" value="Unassembled WGS sequence"/>
</dbReference>
<accession>A0A917SSK2</accession>
<dbReference type="EMBL" id="BMLF01000001">
    <property type="protein sequence ID" value="GGL95586.1"/>
    <property type="molecule type" value="Genomic_DNA"/>
</dbReference>
<dbReference type="Gene3D" id="1.10.1470.10">
    <property type="entry name" value="YjbJ"/>
    <property type="match status" value="1"/>
</dbReference>
<reference evidence="3" key="2">
    <citation type="submission" date="2020-09" db="EMBL/GenBank/DDBJ databases">
        <authorList>
            <person name="Sun Q."/>
            <person name="Zhou Y."/>
        </authorList>
    </citation>
    <scope>NUCLEOTIDE SEQUENCE</scope>
    <source>
        <strain evidence="3">CGMCC 1.6293</strain>
    </source>
</reference>
<dbReference type="AlphaFoldDB" id="A0A917SSK2"/>
<protein>
    <submittedName>
        <fullName evidence="3">UPF0337 protein</fullName>
    </submittedName>
</protein>
<dbReference type="InterPro" id="IPR050423">
    <property type="entry name" value="UPF0337_stress_rsp"/>
</dbReference>
<gene>
    <name evidence="3" type="ORF">GCM10011534_17090</name>
</gene>
<keyword evidence="4" id="KW-1185">Reference proteome</keyword>
<dbReference type="Pfam" id="PF05532">
    <property type="entry name" value="CsbD"/>
    <property type="match status" value="1"/>
</dbReference>
<dbReference type="PIRSF" id="PIRSF039008">
    <property type="entry name" value="YjbJ"/>
    <property type="match status" value="1"/>
</dbReference>
<name>A0A917SSK2_9RHOB</name>
<dbReference type="InterPro" id="IPR026042">
    <property type="entry name" value="YjbJ"/>
</dbReference>
<feature type="domain" description="CsbD-like" evidence="2">
    <location>
        <begin position="4"/>
        <end position="56"/>
    </location>
</feature>
<dbReference type="PANTHER" id="PTHR34977:SF1">
    <property type="entry name" value="UPF0337 PROTEIN YJBJ"/>
    <property type="match status" value="1"/>
</dbReference>
<dbReference type="RefSeq" id="WP_028286496.1">
    <property type="nucleotide sequence ID" value="NZ_BMLF01000001.1"/>
</dbReference>
<comment type="caution">
    <text evidence="3">The sequence shown here is derived from an EMBL/GenBank/DDBJ whole genome shotgun (WGS) entry which is preliminary data.</text>
</comment>
<evidence type="ECO:0000259" key="2">
    <source>
        <dbReference type="Pfam" id="PF05532"/>
    </source>
</evidence>
<dbReference type="InterPro" id="IPR008462">
    <property type="entry name" value="CsbD"/>
</dbReference>
<evidence type="ECO:0000256" key="1">
    <source>
        <dbReference type="ARBA" id="ARBA00009129"/>
    </source>
</evidence>
<dbReference type="PANTHER" id="PTHR34977">
    <property type="entry name" value="UPF0337 PROTEIN YJBJ"/>
    <property type="match status" value="1"/>
</dbReference>
<organism evidence="3 4">
    <name type="scientific">Pseudooceanicola nanhaiensis</name>
    <dbReference type="NCBI Taxonomy" id="375761"/>
    <lineage>
        <taxon>Bacteria</taxon>
        <taxon>Pseudomonadati</taxon>
        <taxon>Pseudomonadota</taxon>
        <taxon>Alphaproteobacteria</taxon>
        <taxon>Rhodobacterales</taxon>
        <taxon>Paracoccaceae</taxon>
        <taxon>Pseudooceanicola</taxon>
    </lineage>
</organism>
<comment type="similarity">
    <text evidence="1">Belongs to the UPF0337 (CsbD) family.</text>
</comment>
<sequence length="65" mass="7746">MNWDRIEGNWKQLKGQAQEHWGKLTEDDLDRAEGRREQLIGRVQERYGVAKDEAERQVDEFAGRF</sequence>
<dbReference type="InterPro" id="IPR036629">
    <property type="entry name" value="YjbJ_sf"/>
</dbReference>
<evidence type="ECO:0000313" key="3">
    <source>
        <dbReference type="EMBL" id="GGL95586.1"/>
    </source>
</evidence>
<reference evidence="3" key="1">
    <citation type="journal article" date="2014" name="Int. J. Syst. Evol. Microbiol.">
        <title>Complete genome sequence of Corynebacterium casei LMG S-19264T (=DSM 44701T), isolated from a smear-ripened cheese.</title>
        <authorList>
            <consortium name="US DOE Joint Genome Institute (JGI-PGF)"/>
            <person name="Walter F."/>
            <person name="Albersmeier A."/>
            <person name="Kalinowski J."/>
            <person name="Ruckert C."/>
        </authorList>
    </citation>
    <scope>NUCLEOTIDE SEQUENCE</scope>
    <source>
        <strain evidence="3">CGMCC 1.6293</strain>
    </source>
</reference>